<organism evidence="2 3">
    <name type="scientific">Mycolicibacterium vanbaalenii (strain DSM 7251 / JCM 13017 / BCRC 16820 / KCTC 9966 / NRRL B-24157 / PYR-1)</name>
    <name type="common">Mycobacterium vanbaalenii</name>
    <dbReference type="NCBI Taxonomy" id="350058"/>
    <lineage>
        <taxon>Bacteria</taxon>
        <taxon>Bacillati</taxon>
        <taxon>Actinomycetota</taxon>
        <taxon>Actinomycetes</taxon>
        <taxon>Mycobacteriales</taxon>
        <taxon>Mycobacteriaceae</taxon>
        <taxon>Mycolicibacterium</taxon>
    </lineage>
</organism>
<dbReference type="Proteomes" id="UP000009159">
    <property type="component" value="Chromosome"/>
</dbReference>
<feature type="chain" id="PRO_5002637573" evidence="1">
    <location>
        <begin position="45"/>
        <end position="92"/>
    </location>
</feature>
<feature type="signal peptide" evidence="1">
    <location>
        <begin position="1"/>
        <end position="44"/>
    </location>
</feature>
<dbReference type="eggNOG" id="ENOG5031UNM">
    <property type="taxonomic scope" value="Bacteria"/>
</dbReference>
<protein>
    <submittedName>
        <fullName evidence="2">Uncharacterized protein</fullName>
    </submittedName>
</protein>
<evidence type="ECO:0000256" key="1">
    <source>
        <dbReference type="SAM" id="SignalP"/>
    </source>
</evidence>
<gene>
    <name evidence="2" type="ordered locus">Mvan_4793</name>
</gene>
<name>A1TEG6_MYCVP</name>
<keyword evidence="3" id="KW-1185">Reference proteome</keyword>
<keyword evidence="1" id="KW-0732">Signal</keyword>
<dbReference type="HOGENOM" id="CLU_2634267_0_0_11"/>
<reference evidence="2" key="1">
    <citation type="submission" date="2006-12" db="EMBL/GenBank/DDBJ databases">
        <title>Complete sequence of Mycobacterium vanbaalenii PYR-1.</title>
        <authorList>
            <consortium name="US DOE Joint Genome Institute"/>
            <person name="Copeland A."/>
            <person name="Lucas S."/>
            <person name="Lapidus A."/>
            <person name="Barry K."/>
            <person name="Detter J.C."/>
            <person name="Glavina del Rio T."/>
            <person name="Hammon N."/>
            <person name="Israni S."/>
            <person name="Dalin E."/>
            <person name="Tice H."/>
            <person name="Pitluck S."/>
            <person name="Singan V."/>
            <person name="Schmutz J."/>
            <person name="Larimer F."/>
            <person name="Land M."/>
            <person name="Hauser L."/>
            <person name="Kyrpides N."/>
            <person name="Anderson I.J."/>
            <person name="Miller C."/>
            <person name="Richardson P."/>
        </authorList>
    </citation>
    <scope>NUCLEOTIDE SEQUENCE [LARGE SCALE GENOMIC DNA]</scope>
    <source>
        <strain evidence="2">PYR-1</strain>
    </source>
</reference>
<evidence type="ECO:0000313" key="3">
    <source>
        <dbReference type="Proteomes" id="UP000009159"/>
    </source>
</evidence>
<dbReference type="EMBL" id="CP000511">
    <property type="protein sequence ID" value="ABM15566.1"/>
    <property type="molecule type" value="Genomic_DNA"/>
</dbReference>
<proteinExistence type="predicted"/>
<evidence type="ECO:0000313" key="2">
    <source>
        <dbReference type="EMBL" id="ABM15566.1"/>
    </source>
</evidence>
<dbReference type="KEGG" id="mva:Mvan_4793"/>
<dbReference type="AlphaFoldDB" id="A1TEG6"/>
<accession>A1TEG6</accession>
<dbReference type="STRING" id="350058.Mvan_4793"/>
<sequence length="92" mass="9509">MSRFALGGVPAGKVTMTSRANYPTLVLMTSVVAVLLVSAPPASAQANCQEAGNLVRCETNGSVSIKAVPGTRAPNVADTIPRNNRTGIILSW</sequence>